<evidence type="ECO:0000256" key="9">
    <source>
        <dbReference type="ARBA" id="ARBA00023136"/>
    </source>
</evidence>
<keyword evidence="4 12" id="KW-0894">Sodium channel</keyword>
<gene>
    <name evidence="14" type="ORF">PVAND_009171</name>
</gene>
<evidence type="ECO:0000256" key="5">
    <source>
        <dbReference type="ARBA" id="ARBA00022692"/>
    </source>
</evidence>
<comment type="similarity">
    <text evidence="2 12">Belongs to the amiloride-sensitive sodium channel (TC 1.A.6) family.</text>
</comment>
<evidence type="ECO:0000313" key="15">
    <source>
        <dbReference type="Proteomes" id="UP001107558"/>
    </source>
</evidence>
<keyword evidence="3 12" id="KW-0813">Transport</keyword>
<dbReference type="Gene3D" id="1.10.287.770">
    <property type="entry name" value="YojJ-like"/>
    <property type="match status" value="1"/>
</dbReference>
<evidence type="ECO:0000256" key="1">
    <source>
        <dbReference type="ARBA" id="ARBA00004141"/>
    </source>
</evidence>
<dbReference type="Gene3D" id="1.10.287.820">
    <property type="entry name" value="Acid-sensing ion channel domain"/>
    <property type="match status" value="1"/>
</dbReference>
<keyword evidence="8 12" id="KW-0406">Ion transport</keyword>
<evidence type="ECO:0000256" key="7">
    <source>
        <dbReference type="ARBA" id="ARBA00023053"/>
    </source>
</evidence>
<name>A0A9J6CCY5_POLVA</name>
<evidence type="ECO:0000256" key="10">
    <source>
        <dbReference type="ARBA" id="ARBA00023201"/>
    </source>
</evidence>
<evidence type="ECO:0000256" key="6">
    <source>
        <dbReference type="ARBA" id="ARBA00022989"/>
    </source>
</evidence>
<dbReference type="PANTHER" id="PTHR11690">
    <property type="entry name" value="AMILORIDE-SENSITIVE SODIUM CHANNEL-RELATED"/>
    <property type="match status" value="1"/>
</dbReference>
<evidence type="ECO:0000256" key="13">
    <source>
        <dbReference type="SAM" id="Phobius"/>
    </source>
</evidence>
<feature type="transmembrane region" description="Helical" evidence="13">
    <location>
        <begin position="481"/>
        <end position="508"/>
    </location>
</feature>
<evidence type="ECO:0000256" key="12">
    <source>
        <dbReference type="RuleBase" id="RU000679"/>
    </source>
</evidence>
<keyword evidence="7" id="KW-0915">Sodium</keyword>
<sequence>MAQKKILKILQNYCQNTNLHGFIYIVQPSRHKIERFFWSILIFTSFILTLISIYKLYIASQKNPIIFYTDQNVVHVQDLNFPSVSICPGIIYRTSIRIVLDYDLIALHISEKTFNIDNLPDEILKMFHVTSLINRDVLFQSQYKKFAFSTTDFMDILHSFELPWFSSFSRIKNTTVNFFDAIWLKNYYAVLTQTLWKGGFCYTFNFPKLEDFFYVDKIVKDFYFQEFAPSEDFGKFSKMNLPLPLKSPLPGNGYEIRYNEIVFAPTDQIFISQINNLTLSNRHIYFNLFNFSIPKTSFGGFNLIFHDSYEIIPWNDKIFHSNPDTTIKLLVTPSIKRIDESLKIRNVDERRCYLPNERKLNFLKVYNKVNCEHECLTSMTLNLCRCVQFFMVRGKSTRICGFKDEKCYLEIESKFLTNKHICKCYENCEVVKYDVKVTFTQKNKHKQFDIHRQIDSKIIIEMSTQVAVVVSERQSTTIIDFLSLSGGVFGLFAGFSVLSAAEIVYYFLISPISEYRTENSTKVHALQEEIKIENKIVKYFSQILQYSSIHSFNHIANEQKGFIERLIWLILFVGSMICTYFMVIQVFGMIDTNIVAISMEGRATNFEEIPFPAITVQGSLNNALQYITLDLDKLYKYINITNKLQSDYLKEFDLGGATHVDDLQNENYKFKLFSEGYKI</sequence>
<evidence type="ECO:0000256" key="11">
    <source>
        <dbReference type="ARBA" id="ARBA00023303"/>
    </source>
</evidence>
<comment type="subcellular location">
    <subcellularLocation>
        <location evidence="1">Membrane</location>
        <topology evidence="1">Multi-pass membrane protein</topology>
    </subcellularLocation>
</comment>
<proteinExistence type="inferred from homology"/>
<feature type="transmembrane region" description="Helical" evidence="13">
    <location>
        <begin position="36"/>
        <end position="57"/>
    </location>
</feature>
<reference evidence="14" key="1">
    <citation type="submission" date="2021-03" db="EMBL/GenBank/DDBJ databases">
        <title>Chromosome level genome of the anhydrobiotic midge Polypedilum vanderplanki.</title>
        <authorList>
            <person name="Yoshida Y."/>
            <person name="Kikawada T."/>
            <person name="Gusev O."/>
        </authorList>
    </citation>
    <scope>NUCLEOTIDE SEQUENCE</scope>
    <source>
        <strain evidence="14">NIAS01</strain>
        <tissue evidence="14">Whole body or cell culture</tissue>
    </source>
</reference>
<dbReference type="Proteomes" id="UP001107558">
    <property type="component" value="Chromosome 1"/>
</dbReference>
<organism evidence="14 15">
    <name type="scientific">Polypedilum vanderplanki</name>
    <name type="common">Sleeping chironomid midge</name>
    <dbReference type="NCBI Taxonomy" id="319348"/>
    <lineage>
        <taxon>Eukaryota</taxon>
        <taxon>Metazoa</taxon>
        <taxon>Ecdysozoa</taxon>
        <taxon>Arthropoda</taxon>
        <taxon>Hexapoda</taxon>
        <taxon>Insecta</taxon>
        <taxon>Pterygota</taxon>
        <taxon>Neoptera</taxon>
        <taxon>Endopterygota</taxon>
        <taxon>Diptera</taxon>
        <taxon>Nematocera</taxon>
        <taxon>Chironomoidea</taxon>
        <taxon>Chironomidae</taxon>
        <taxon>Chironominae</taxon>
        <taxon>Polypedilum</taxon>
        <taxon>Polypedilum</taxon>
    </lineage>
</organism>
<dbReference type="EMBL" id="JADBJN010000001">
    <property type="protein sequence ID" value="KAG5679611.1"/>
    <property type="molecule type" value="Genomic_DNA"/>
</dbReference>
<evidence type="ECO:0000256" key="3">
    <source>
        <dbReference type="ARBA" id="ARBA00022448"/>
    </source>
</evidence>
<dbReference type="AlphaFoldDB" id="A0A9J6CCY5"/>
<evidence type="ECO:0000256" key="4">
    <source>
        <dbReference type="ARBA" id="ARBA00022461"/>
    </source>
</evidence>
<comment type="caution">
    <text evidence="14">The sequence shown here is derived from an EMBL/GenBank/DDBJ whole genome shotgun (WGS) entry which is preliminary data.</text>
</comment>
<protein>
    <submittedName>
        <fullName evidence="14">Uncharacterized protein</fullName>
    </submittedName>
</protein>
<keyword evidence="9 13" id="KW-0472">Membrane</keyword>
<dbReference type="Pfam" id="PF00858">
    <property type="entry name" value="ASC"/>
    <property type="match status" value="2"/>
</dbReference>
<evidence type="ECO:0000256" key="2">
    <source>
        <dbReference type="ARBA" id="ARBA00007193"/>
    </source>
</evidence>
<evidence type="ECO:0000313" key="14">
    <source>
        <dbReference type="EMBL" id="KAG5679611.1"/>
    </source>
</evidence>
<dbReference type="GO" id="GO:0015280">
    <property type="term" value="F:ligand-gated sodium channel activity"/>
    <property type="evidence" value="ECO:0007669"/>
    <property type="project" value="TreeGrafter"/>
</dbReference>
<evidence type="ECO:0000256" key="8">
    <source>
        <dbReference type="ARBA" id="ARBA00023065"/>
    </source>
</evidence>
<dbReference type="OrthoDB" id="6021021at2759"/>
<dbReference type="InterPro" id="IPR001873">
    <property type="entry name" value="ENaC"/>
</dbReference>
<feature type="transmembrane region" description="Helical" evidence="13">
    <location>
        <begin position="566"/>
        <end position="590"/>
    </location>
</feature>
<keyword evidence="15" id="KW-1185">Reference proteome</keyword>
<keyword evidence="5 12" id="KW-0812">Transmembrane</keyword>
<accession>A0A9J6CCY5</accession>
<keyword evidence="11 12" id="KW-0407">Ion channel</keyword>
<dbReference type="PANTHER" id="PTHR11690:SF300">
    <property type="entry name" value="PICKPOCKET PROTEIN 19"/>
    <property type="match status" value="1"/>
</dbReference>
<keyword evidence="6 13" id="KW-1133">Transmembrane helix</keyword>
<keyword evidence="10 12" id="KW-0739">Sodium transport</keyword>
<dbReference type="GO" id="GO:0005886">
    <property type="term" value="C:plasma membrane"/>
    <property type="evidence" value="ECO:0007669"/>
    <property type="project" value="TreeGrafter"/>
</dbReference>